<evidence type="ECO:0000313" key="4">
    <source>
        <dbReference type="Proteomes" id="UP001500432"/>
    </source>
</evidence>
<feature type="region of interest" description="Disordered" evidence="1">
    <location>
        <begin position="802"/>
        <end position="841"/>
    </location>
</feature>
<feature type="transmembrane region" description="Helical" evidence="2">
    <location>
        <begin position="221"/>
        <end position="244"/>
    </location>
</feature>
<evidence type="ECO:0000313" key="3">
    <source>
        <dbReference type="EMBL" id="GAA2202700.1"/>
    </source>
</evidence>
<evidence type="ECO:0000256" key="2">
    <source>
        <dbReference type="SAM" id="Phobius"/>
    </source>
</evidence>
<evidence type="ECO:0000256" key="1">
    <source>
        <dbReference type="SAM" id="MobiDB-lite"/>
    </source>
</evidence>
<proteinExistence type="predicted"/>
<accession>A0ABP5NX22</accession>
<dbReference type="RefSeq" id="WP_344300814.1">
    <property type="nucleotide sequence ID" value="NZ_BAAAQW010000011.1"/>
</dbReference>
<dbReference type="EMBL" id="BAAAQW010000011">
    <property type="protein sequence ID" value="GAA2202700.1"/>
    <property type="molecule type" value="Genomic_DNA"/>
</dbReference>
<feature type="region of interest" description="Disordered" evidence="1">
    <location>
        <begin position="179"/>
        <end position="199"/>
    </location>
</feature>
<organism evidence="3 4">
    <name type="scientific">Sinomonas flava</name>
    <dbReference type="NCBI Taxonomy" id="496857"/>
    <lineage>
        <taxon>Bacteria</taxon>
        <taxon>Bacillati</taxon>
        <taxon>Actinomycetota</taxon>
        <taxon>Actinomycetes</taxon>
        <taxon>Micrococcales</taxon>
        <taxon>Micrococcaceae</taxon>
        <taxon>Sinomonas</taxon>
    </lineage>
</organism>
<name>A0ABP5NX22_9MICC</name>
<dbReference type="Proteomes" id="UP001500432">
    <property type="component" value="Unassembled WGS sequence"/>
</dbReference>
<dbReference type="SUPFAM" id="SSF53474">
    <property type="entry name" value="alpha/beta-Hydrolases"/>
    <property type="match status" value="1"/>
</dbReference>
<evidence type="ECO:0008006" key="5">
    <source>
        <dbReference type="Google" id="ProtNLM"/>
    </source>
</evidence>
<feature type="transmembrane region" description="Helical" evidence="2">
    <location>
        <begin position="93"/>
        <end position="112"/>
    </location>
</feature>
<keyword evidence="2" id="KW-0472">Membrane</keyword>
<feature type="transmembrane region" description="Helical" evidence="2">
    <location>
        <begin position="256"/>
        <end position="280"/>
    </location>
</feature>
<comment type="caution">
    <text evidence="3">The sequence shown here is derived from an EMBL/GenBank/DDBJ whole genome shotgun (WGS) entry which is preliminary data.</text>
</comment>
<feature type="transmembrane region" description="Helical" evidence="2">
    <location>
        <begin position="292"/>
        <end position="313"/>
    </location>
</feature>
<protein>
    <recommendedName>
        <fullName evidence="5">Integral membrane protein</fullName>
    </recommendedName>
</protein>
<feature type="transmembrane region" description="Helical" evidence="2">
    <location>
        <begin position="151"/>
        <end position="169"/>
    </location>
</feature>
<feature type="transmembrane region" description="Helical" evidence="2">
    <location>
        <begin position="333"/>
        <end position="352"/>
    </location>
</feature>
<reference evidence="4" key="1">
    <citation type="journal article" date="2019" name="Int. J. Syst. Evol. Microbiol.">
        <title>The Global Catalogue of Microorganisms (GCM) 10K type strain sequencing project: providing services to taxonomists for standard genome sequencing and annotation.</title>
        <authorList>
            <consortium name="The Broad Institute Genomics Platform"/>
            <consortium name="The Broad Institute Genome Sequencing Center for Infectious Disease"/>
            <person name="Wu L."/>
            <person name="Ma J."/>
        </authorList>
    </citation>
    <scope>NUCLEOTIDE SEQUENCE [LARGE SCALE GENOMIC DNA]</scope>
    <source>
        <strain evidence="4">JCM 16034</strain>
    </source>
</reference>
<sequence>MGGFCPEELLGDLKPTRVWGDRIAGFYRTADARGRHLEAYAWGGLTSHSPVRVLWTLLTPAMLANMAGWMARRRVMSGSEEAERPPTTRAFRWCARLAALALTVSVAVMVTLPSLDTVAYQCLGQVPCREHLWATGVLDALAPRDLLGVRLAWGALPPVAVAVLFYLLARVSRNRYENVEPPADKESQPEPSTRCAAAQPGGLRSPAFWSGRLWHSHLSNLHLAAGIGVAAAMLAWCVAAVAAGQGQGAGAPDGGSAFAVLAVSALVLAVLILAAVLVALAGDEARGPLSWVLLGASIAALGAAVAAALLLPAHPVQPDGVLPGIVAAVNTGWGLSVLLLLPLIVQQIAAWASRRRAERRKEMTGDREAHTRIGVFPWAAPVVLNAVALVLANGVLVSATLLVALGLGPVRYGVGVADGCDGSVVCVPKAVISVQTILVCALGAVLVGLLMVAGVRLWARVRKDAGTLTADLRRAYRPSDGVEPALSPPEVQDAAAAAAAKDREAWMYSALDPDPGGRGEPTSWVRRTAAVRVIAERTPALAAALVIVVAVPSLLGAFAYPLWVLFMVQDPPVILPGAVMGIVGVLPVAYGFVVRYALRDERKRRLLMVPFDVGTFFPRAFHPFAPPAYAERAVPDLTRRIWWIHDNGGRVVLSAHSQGSVIAAATVARRSERKDTKDHEIGLVTFGAPLAKLYRWAFPALFSDGLLRCLAAGKGGLAPVRWKNLYYLTDYIGGDVEADWDVPANSGDETVAVGSVDVLLLDPPSDRYVYGQALPRILSHTGYWFDTNLWLHVNEMCDRISPPEPESHSVPRFTSNGQSAAAKDAVDALSPDPAAPLRYRL</sequence>
<feature type="transmembrane region" description="Helical" evidence="2">
    <location>
        <begin position="373"/>
        <end position="405"/>
    </location>
</feature>
<gene>
    <name evidence="3" type="ORF">GCM10009849_32170</name>
</gene>
<feature type="transmembrane region" description="Helical" evidence="2">
    <location>
        <begin position="574"/>
        <end position="598"/>
    </location>
</feature>
<feature type="compositionally biased region" description="Basic and acidic residues" evidence="1">
    <location>
        <begin position="179"/>
        <end position="188"/>
    </location>
</feature>
<feature type="transmembrane region" description="Helical" evidence="2">
    <location>
        <begin position="53"/>
        <end position="72"/>
    </location>
</feature>
<feature type="transmembrane region" description="Helical" evidence="2">
    <location>
        <begin position="540"/>
        <end position="562"/>
    </location>
</feature>
<keyword evidence="2" id="KW-0812">Transmembrane</keyword>
<keyword evidence="2" id="KW-1133">Transmembrane helix</keyword>
<dbReference type="InterPro" id="IPR029058">
    <property type="entry name" value="AB_hydrolase_fold"/>
</dbReference>
<keyword evidence="4" id="KW-1185">Reference proteome</keyword>
<feature type="transmembrane region" description="Helical" evidence="2">
    <location>
        <begin position="432"/>
        <end position="453"/>
    </location>
</feature>